<evidence type="ECO:0008006" key="3">
    <source>
        <dbReference type="Google" id="ProtNLM"/>
    </source>
</evidence>
<proteinExistence type="predicted"/>
<name>A0A1L6ZJD8_BACIA</name>
<reference evidence="1 2" key="1">
    <citation type="submission" date="2016-05" db="EMBL/GenBank/DDBJ databases">
        <title>Complete Genome and Methylome Analysis of Psychrotrophic Bacterial Isolates from Antarctic Lake Untersee.</title>
        <authorList>
            <person name="Fomenkov A."/>
            <person name="Akimov V.N."/>
            <person name="Vasilyeva L.V."/>
            <person name="Andersen D."/>
            <person name="Vincze T."/>
            <person name="Roberts R.J."/>
        </authorList>
    </citation>
    <scope>NUCLEOTIDE SEQUENCE [LARGE SCALE GENOMIC DNA]</scope>
    <source>
        <strain evidence="1 2">U14-5</strain>
    </source>
</reference>
<dbReference type="Proteomes" id="UP000185426">
    <property type="component" value="Chromosome"/>
</dbReference>
<accession>A0A1L6ZJD8</accession>
<protein>
    <recommendedName>
        <fullName evidence="3">HK97 gp10 family phage protein</fullName>
    </recommendedName>
</protein>
<evidence type="ECO:0000313" key="1">
    <source>
        <dbReference type="EMBL" id="APT46582.1"/>
    </source>
</evidence>
<dbReference type="AlphaFoldDB" id="A0A1L6ZJD8"/>
<sequence>MARFGVDVEFIDKTKLLRGKVKKAMKDAVLDVTLDMKKVASASAPHASGFLEKNAQHNISVASQYVEGSVSFSAMHRGFNYAKWTHDANYKLGDKSKKKSGGKSKFGSGTVPVGKGYLENTLSINKVGYLNHLAEAYRDALS</sequence>
<evidence type="ECO:0000313" key="2">
    <source>
        <dbReference type="Proteomes" id="UP000185426"/>
    </source>
</evidence>
<dbReference type="EMBL" id="CP015607">
    <property type="protein sequence ID" value="APT46582.1"/>
    <property type="molecule type" value="Genomic_DNA"/>
</dbReference>
<gene>
    <name evidence="1" type="ORF">BSA145_12420</name>
</gene>
<organism evidence="1 2">
    <name type="scientific">Bacillus safensis</name>
    <dbReference type="NCBI Taxonomy" id="561879"/>
    <lineage>
        <taxon>Bacteria</taxon>
        <taxon>Bacillati</taxon>
        <taxon>Bacillota</taxon>
        <taxon>Bacilli</taxon>
        <taxon>Bacillales</taxon>
        <taxon>Bacillaceae</taxon>
        <taxon>Bacillus</taxon>
    </lineage>
</organism>
<dbReference type="RefSeq" id="WP_075622657.1">
    <property type="nucleotide sequence ID" value="NZ_CP015607.1"/>
</dbReference>